<gene>
    <name evidence="2" type="ORF">FC81_GL000737</name>
</gene>
<reference evidence="2 3" key="1">
    <citation type="journal article" date="2015" name="Genome Announc.">
        <title>Expanding the biotechnology potential of lactobacilli through comparative genomics of 213 strains and associated genera.</title>
        <authorList>
            <person name="Sun Z."/>
            <person name="Harris H.M."/>
            <person name="McCann A."/>
            <person name="Guo C."/>
            <person name="Argimon S."/>
            <person name="Zhang W."/>
            <person name="Yang X."/>
            <person name="Jeffery I.B."/>
            <person name="Cooney J.C."/>
            <person name="Kagawa T.F."/>
            <person name="Liu W."/>
            <person name="Song Y."/>
            <person name="Salvetti E."/>
            <person name="Wrobel A."/>
            <person name="Rasinkangas P."/>
            <person name="Parkhill J."/>
            <person name="Rea M.C."/>
            <person name="O'Sullivan O."/>
            <person name="Ritari J."/>
            <person name="Douillard F.P."/>
            <person name="Paul Ross R."/>
            <person name="Yang R."/>
            <person name="Briner A.E."/>
            <person name="Felis G.E."/>
            <person name="de Vos W.M."/>
            <person name="Barrangou R."/>
            <person name="Klaenhammer T.R."/>
            <person name="Caufield P.W."/>
            <person name="Cui Y."/>
            <person name="Zhang H."/>
            <person name="O'Toole P.W."/>
        </authorList>
    </citation>
    <scope>NUCLEOTIDE SEQUENCE [LARGE SCALE GENOMIC DNA]</scope>
    <source>
        <strain evidence="2 3">DSM 19910</strain>
    </source>
</reference>
<organism evidence="2 3">
    <name type="scientific">Liquorilactobacillus capillatus DSM 19910</name>
    <dbReference type="NCBI Taxonomy" id="1423731"/>
    <lineage>
        <taxon>Bacteria</taxon>
        <taxon>Bacillati</taxon>
        <taxon>Bacillota</taxon>
        <taxon>Bacilli</taxon>
        <taxon>Lactobacillales</taxon>
        <taxon>Lactobacillaceae</taxon>
        <taxon>Liquorilactobacillus</taxon>
    </lineage>
</organism>
<feature type="transmembrane region" description="Helical" evidence="1">
    <location>
        <begin position="99"/>
        <end position="119"/>
    </location>
</feature>
<dbReference type="InterPro" id="IPR025671">
    <property type="entry name" value="HXXEE"/>
</dbReference>
<keyword evidence="1" id="KW-0472">Membrane</keyword>
<proteinExistence type="predicted"/>
<dbReference type="PATRIC" id="fig|1423731.3.peg.756"/>
<feature type="transmembrane region" description="Helical" evidence="1">
    <location>
        <begin position="125"/>
        <end position="148"/>
    </location>
</feature>
<name>A0A0R1M3R8_9LACO</name>
<dbReference type="EMBL" id="AZEF01000013">
    <property type="protein sequence ID" value="KRL02393.1"/>
    <property type="molecule type" value="Genomic_DNA"/>
</dbReference>
<feature type="transmembrane region" description="Helical" evidence="1">
    <location>
        <begin position="75"/>
        <end position="92"/>
    </location>
</feature>
<dbReference type="OrthoDB" id="2340048at2"/>
<evidence type="ECO:0000313" key="3">
    <source>
        <dbReference type="Proteomes" id="UP000051621"/>
    </source>
</evidence>
<comment type="caution">
    <text evidence="2">The sequence shown here is derived from an EMBL/GenBank/DDBJ whole genome shotgun (WGS) entry which is preliminary data.</text>
</comment>
<dbReference type="RefSeq" id="WP_057742942.1">
    <property type="nucleotide sequence ID" value="NZ_AZEF01000013.1"/>
</dbReference>
<keyword evidence="1" id="KW-0812">Transmembrane</keyword>
<dbReference type="AlphaFoldDB" id="A0A0R1M3R8"/>
<accession>A0A0R1M3R8</accession>
<feature type="transmembrane region" description="Helical" evidence="1">
    <location>
        <begin position="48"/>
        <end position="69"/>
    </location>
</feature>
<evidence type="ECO:0000313" key="2">
    <source>
        <dbReference type="EMBL" id="KRL02393.1"/>
    </source>
</evidence>
<protein>
    <recommendedName>
        <fullName evidence="4">HXXEE domain-containing protein</fullName>
    </recommendedName>
</protein>
<evidence type="ECO:0000256" key="1">
    <source>
        <dbReference type="SAM" id="Phobius"/>
    </source>
</evidence>
<dbReference type="Proteomes" id="UP000051621">
    <property type="component" value="Unassembled WGS sequence"/>
</dbReference>
<keyword evidence="1" id="KW-1133">Transmembrane helix</keyword>
<sequence>MNIYLAFPLVFMLHELEEIAFMPTWLIKLKAQRNNRFLHLIPNSSPRAFTLMVLEEYCLLLIIMLLCWYTQALNFYFTLMLAYNLHILVHIIQAVLLRSYIPGLILGIFSFILIGWILWHNCQQVNLIAVGLFLPLNIIIIAGNLLLIHKLFNHS</sequence>
<evidence type="ECO:0008006" key="4">
    <source>
        <dbReference type="Google" id="ProtNLM"/>
    </source>
</evidence>
<dbReference type="Pfam" id="PF13787">
    <property type="entry name" value="HXXEE"/>
    <property type="match status" value="1"/>
</dbReference>
<keyword evidence="3" id="KW-1185">Reference proteome</keyword>
<feature type="transmembrane region" description="Helical" evidence="1">
    <location>
        <begin position="6"/>
        <end position="27"/>
    </location>
</feature>